<dbReference type="EMBL" id="QGDQ01000004">
    <property type="protein sequence ID" value="PWJ55125.1"/>
    <property type="molecule type" value="Genomic_DNA"/>
</dbReference>
<name>A0A316ABN0_9ACTN</name>
<evidence type="ECO:0000259" key="3">
    <source>
        <dbReference type="Pfam" id="PF13439"/>
    </source>
</evidence>
<proteinExistence type="predicted"/>
<keyword evidence="5" id="KW-1185">Reference proteome</keyword>
<comment type="caution">
    <text evidence="4">The sequence shown here is derived from an EMBL/GenBank/DDBJ whole genome shotgun (WGS) entry which is preliminary data.</text>
</comment>
<dbReference type="OrthoDB" id="570545at2"/>
<protein>
    <submittedName>
        <fullName evidence="4">Glycosyltransferase involved in cell wall biosynthesis</fullName>
    </submittedName>
</protein>
<gene>
    <name evidence="4" type="ORF">BXY45_10446</name>
</gene>
<dbReference type="GO" id="GO:0016757">
    <property type="term" value="F:glycosyltransferase activity"/>
    <property type="evidence" value="ECO:0007669"/>
    <property type="project" value="UniProtKB-KW"/>
</dbReference>
<accession>A0A316ABN0</accession>
<reference evidence="4 5" key="1">
    <citation type="submission" date="2018-03" db="EMBL/GenBank/DDBJ databases">
        <title>Genomic Encyclopedia of Archaeal and Bacterial Type Strains, Phase II (KMG-II): from individual species to whole genera.</title>
        <authorList>
            <person name="Goeker M."/>
        </authorList>
    </citation>
    <scope>NUCLEOTIDE SEQUENCE [LARGE SCALE GENOMIC DNA]</scope>
    <source>
        <strain evidence="4 5">DSM 44889</strain>
    </source>
</reference>
<dbReference type="Pfam" id="PF13692">
    <property type="entry name" value="Glyco_trans_1_4"/>
    <property type="match status" value="1"/>
</dbReference>
<evidence type="ECO:0000256" key="2">
    <source>
        <dbReference type="ARBA" id="ARBA00022679"/>
    </source>
</evidence>
<keyword evidence="2 4" id="KW-0808">Transferase</keyword>
<dbReference type="Gene3D" id="3.40.50.2000">
    <property type="entry name" value="Glycogen Phosphorylase B"/>
    <property type="match status" value="2"/>
</dbReference>
<dbReference type="AlphaFoldDB" id="A0A316ABN0"/>
<dbReference type="PANTHER" id="PTHR12526">
    <property type="entry name" value="GLYCOSYLTRANSFERASE"/>
    <property type="match status" value="1"/>
</dbReference>
<dbReference type="InterPro" id="IPR028098">
    <property type="entry name" value="Glyco_trans_4-like_N"/>
</dbReference>
<dbReference type="SUPFAM" id="SSF53756">
    <property type="entry name" value="UDP-Glycosyltransferase/glycogen phosphorylase"/>
    <property type="match status" value="1"/>
</dbReference>
<sequence length="404" mass="43080">MTTLPRMARGDQVTVAYFVSPSEHFAGIERVVHEVASGLAGEHGDELDVHVIFSNAFDEPVLRDTPYTQHVLGADRLRTLPRAVRAAVARIRPDVLVVPQVEAAVTVWLATRGLGNPAFVTHLHGNPRVEEGDGTRRTKVAYWLYRHLVGPRAATVLAVSPSLARAAETLVGCGRPVRYVPNPVRGFGGLQATGSGTSGTGTTDDGVLRLVCVARLSYQKGQDLLLEALALARPDLPPVHLSLVGSGDTEPELRRRCTELGLDDVVTFEGYATDPVRHLVAADAFVLASRWEGFGVALVEALDLGLPLVATDCEFGPADIITSPEIGELAAPEDPASLAAALVRLAGRAPDLARPEAVSARRAVAAGFSRSEVTASHLSVLREALAHRQPARRRLAVLPTRGVR</sequence>
<dbReference type="Proteomes" id="UP000245469">
    <property type="component" value="Unassembled WGS sequence"/>
</dbReference>
<evidence type="ECO:0000313" key="4">
    <source>
        <dbReference type="EMBL" id="PWJ55125.1"/>
    </source>
</evidence>
<dbReference type="Pfam" id="PF13439">
    <property type="entry name" value="Glyco_transf_4"/>
    <property type="match status" value="1"/>
</dbReference>
<feature type="domain" description="Glycosyltransferase subfamily 4-like N-terminal" evidence="3">
    <location>
        <begin position="27"/>
        <end position="184"/>
    </location>
</feature>
<organism evidence="4 5">
    <name type="scientific">Quadrisphaera granulorum</name>
    <dbReference type="NCBI Taxonomy" id="317664"/>
    <lineage>
        <taxon>Bacteria</taxon>
        <taxon>Bacillati</taxon>
        <taxon>Actinomycetota</taxon>
        <taxon>Actinomycetes</taxon>
        <taxon>Kineosporiales</taxon>
        <taxon>Kineosporiaceae</taxon>
        <taxon>Quadrisphaera</taxon>
    </lineage>
</organism>
<dbReference type="PANTHER" id="PTHR12526:SF638">
    <property type="entry name" value="SPORE COAT PROTEIN SA"/>
    <property type="match status" value="1"/>
</dbReference>
<keyword evidence="1" id="KW-0328">Glycosyltransferase</keyword>
<evidence type="ECO:0000256" key="1">
    <source>
        <dbReference type="ARBA" id="ARBA00022676"/>
    </source>
</evidence>
<evidence type="ECO:0000313" key="5">
    <source>
        <dbReference type="Proteomes" id="UP000245469"/>
    </source>
</evidence>